<dbReference type="EMBL" id="CPYI01000005">
    <property type="protein sequence ID" value="CNE54986.1"/>
    <property type="molecule type" value="Genomic_DNA"/>
</dbReference>
<gene>
    <name evidence="1" type="ORF">ERS008491_01567</name>
</gene>
<name>A0A0T9L3F4_YERKR</name>
<sequence>MNDYISFDVNFLGKDGSMEYNRYLKTLEITMHGAPFNANHMSGITLAKKIQQVLHNPVGHSPIHLDEINEIRLYCCWGAFGGAVSIANLLATYLNKTVRAYDSRYCPPGAAGGYDNKYKIFLPKPKNFIRKNTHRILHFTSNSVILPICRVTRR</sequence>
<organism evidence="1 2">
    <name type="scientific">Yersinia kristensenii</name>
    <dbReference type="NCBI Taxonomy" id="28152"/>
    <lineage>
        <taxon>Bacteria</taxon>
        <taxon>Pseudomonadati</taxon>
        <taxon>Pseudomonadota</taxon>
        <taxon>Gammaproteobacteria</taxon>
        <taxon>Enterobacterales</taxon>
        <taxon>Yersiniaceae</taxon>
        <taxon>Yersinia</taxon>
    </lineage>
</organism>
<dbReference type="RefSeq" id="WP_050118944.1">
    <property type="nucleotide sequence ID" value="NZ_CAWMAB010000005.1"/>
</dbReference>
<evidence type="ECO:0000313" key="2">
    <source>
        <dbReference type="Proteomes" id="UP000045824"/>
    </source>
</evidence>
<dbReference type="AlphaFoldDB" id="A0A0T9L3F4"/>
<evidence type="ECO:0000313" key="1">
    <source>
        <dbReference type="EMBL" id="CNE54986.1"/>
    </source>
</evidence>
<dbReference type="Proteomes" id="UP000045824">
    <property type="component" value="Unassembled WGS sequence"/>
</dbReference>
<accession>A0A0T9L3F4</accession>
<protein>
    <submittedName>
        <fullName evidence="1">Uncharacterized protein</fullName>
    </submittedName>
</protein>
<reference evidence="1 2" key="1">
    <citation type="submission" date="2015-03" db="EMBL/GenBank/DDBJ databases">
        <authorList>
            <person name="Murphy D."/>
        </authorList>
    </citation>
    <scope>NUCLEOTIDE SEQUENCE [LARGE SCALE GENOMIC DNA]</scope>
    <source>
        <strain evidence="1 2">FCF326</strain>
    </source>
</reference>
<proteinExistence type="predicted"/>